<evidence type="ECO:0000256" key="2">
    <source>
        <dbReference type="ARBA" id="ARBA00022692"/>
    </source>
</evidence>
<keyword evidence="8" id="KW-1185">Reference proteome</keyword>
<dbReference type="PANTHER" id="PTHR36926">
    <property type="entry name" value="COLICIN V PRODUCTION PROTEIN"/>
    <property type="match status" value="1"/>
</dbReference>
<dbReference type="RefSeq" id="WP_028792631.1">
    <property type="nucleotide sequence ID" value="NZ_FNBW01000005.1"/>
</dbReference>
<evidence type="ECO:0000256" key="1">
    <source>
        <dbReference type="ARBA" id="ARBA00004141"/>
    </source>
</evidence>
<keyword evidence="4 6" id="KW-0472">Membrane</keyword>
<name>A0A8G2EY63_9PROT</name>
<dbReference type="GO" id="GO:0009403">
    <property type="term" value="P:toxin biosynthetic process"/>
    <property type="evidence" value="ECO:0007669"/>
    <property type="project" value="InterPro"/>
</dbReference>
<feature type="transmembrane region" description="Helical" evidence="6">
    <location>
        <begin position="33"/>
        <end position="50"/>
    </location>
</feature>
<gene>
    <name evidence="7" type="ORF">SAMN05660686_02047</name>
</gene>
<feature type="region of interest" description="Disordered" evidence="5">
    <location>
        <begin position="178"/>
        <end position="229"/>
    </location>
</feature>
<dbReference type="PANTHER" id="PTHR36926:SF1">
    <property type="entry name" value="COLICIN V PRODUCTION PROTEIN"/>
    <property type="match status" value="1"/>
</dbReference>
<dbReference type="Pfam" id="PF02674">
    <property type="entry name" value="Colicin_V"/>
    <property type="match status" value="1"/>
</dbReference>
<sequence>MDSLPINITDIAVITVVVLSGLLALMRGFVAEVFSIVAWVGALAVGIYGYKPATPIVEDLTGIDGPLGELIAGGVLFIVALIIFMILARLASGTLQMVGLGAVDRSLGFLFGVLRGVVLVCVAYLLVLWAEPDSQDHPTWITEAKSLPLIVAGSDMLVTLVPEHLRSQADTEAARLRRQAEDETREALKERLLSPTPRSDTPNPDASGGNQGYTDKERQELNRAIQSTQ</sequence>
<evidence type="ECO:0000256" key="6">
    <source>
        <dbReference type="SAM" id="Phobius"/>
    </source>
</evidence>
<dbReference type="InterPro" id="IPR052719">
    <property type="entry name" value="CvpA-like"/>
</dbReference>
<reference evidence="7 8" key="1">
    <citation type="submission" date="2016-10" db="EMBL/GenBank/DDBJ databases">
        <authorList>
            <person name="Varghese N."/>
            <person name="Submissions S."/>
        </authorList>
    </citation>
    <scope>NUCLEOTIDE SEQUENCE [LARGE SCALE GENOMIC DNA]</scope>
    <source>
        <strain evidence="7 8">DSM 18839</strain>
    </source>
</reference>
<dbReference type="EMBL" id="FNBW01000005">
    <property type="protein sequence ID" value="SDF68252.1"/>
    <property type="molecule type" value="Genomic_DNA"/>
</dbReference>
<keyword evidence="2 6" id="KW-0812">Transmembrane</keyword>
<proteinExistence type="predicted"/>
<evidence type="ECO:0000313" key="8">
    <source>
        <dbReference type="Proteomes" id="UP000198615"/>
    </source>
</evidence>
<feature type="transmembrane region" description="Helical" evidence="6">
    <location>
        <begin position="109"/>
        <end position="130"/>
    </location>
</feature>
<evidence type="ECO:0000256" key="5">
    <source>
        <dbReference type="SAM" id="MobiDB-lite"/>
    </source>
</evidence>
<organism evidence="7 8">
    <name type="scientific">Thalassobaculum litoreum DSM 18839</name>
    <dbReference type="NCBI Taxonomy" id="1123362"/>
    <lineage>
        <taxon>Bacteria</taxon>
        <taxon>Pseudomonadati</taxon>
        <taxon>Pseudomonadota</taxon>
        <taxon>Alphaproteobacteria</taxon>
        <taxon>Rhodospirillales</taxon>
        <taxon>Thalassobaculaceae</taxon>
        <taxon>Thalassobaculum</taxon>
    </lineage>
</organism>
<dbReference type="OrthoDB" id="9806894at2"/>
<feature type="compositionally biased region" description="Basic and acidic residues" evidence="5">
    <location>
        <begin position="178"/>
        <end position="192"/>
    </location>
</feature>
<keyword evidence="3 6" id="KW-1133">Transmembrane helix</keyword>
<feature type="transmembrane region" description="Helical" evidence="6">
    <location>
        <begin position="6"/>
        <end position="26"/>
    </location>
</feature>
<comment type="subcellular location">
    <subcellularLocation>
        <location evidence="1">Membrane</location>
        <topology evidence="1">Multi-pass membrane protein</topology>
    </subcellularLocation>
</comment>
<feature type="transmembrane region" description="Helical" evidence="6">
    <location>
        <begin position="70"/>
        <end position="88"/>
    </location>
</feature>
<evidence type="ECO:0000256" key="3">
    <source>
        <dbReference type="ARBA" id="ARBA00022989"/>
    </source>
</evidence>
<accession>A0A8G2EY63</accession>
<comment type="caution">
    <text evidence="7">The sequence shown here is derived from an EMBL/GenBank/DDBJ whole genome shotgun (WGS) entry which is preliminary data.</text>
</comment>
<dbReference type="GO" id="GO:0016020">
    <property type="term" value="C:membrane"/>
    <property type="evidence" value="ECO:0007669"/>
    <property type="project" value="UniProtKB-SubCell"/>
</dbReference>
<dbReference type="AlphaFoldDB" id="A0A8G2EY63"/>
<dbReference type="Proteomes" id="UP000198615">
    <property type="component" value="Unassembled WGS sequence"/>
</dbReference>
<evidence type="ECO:0000256" key="4">
    <source>
        <dbReference type="ARBA" id="ARBA00023136"/>
    </source>
</evidence>
<dbReference type="InterPro" id="IPR003825">
    <property type="entry name" value="Colicin-V_CvpA"/>
</dbReference>
<protein>
    <submittedName>
        <fullName evidence="7">Membrane protein required for colicin V production</fullName>
    </submittedName>
</protein>
<evidence type="ECO:0000313" key="7">
    <source>
        <dbReference type="EMBL" id="SDF68252.1"/>
    </source>
</evidence>